<dbReference type="EMBL" id="BMYF01000018">
    <property type="protein sequence ID" value="GHB45089.1"/>
    <property type="molecule type" value="Genomic_DNA"/>
</dbReference>
<reference evidence="1" key="1">
    <citation type="journal article" date="2014" name="Int. J. Syst. Evol. Microbiol.">
        <title>Complete genome sequence of Corynebacterium casei LMG S-19264T (=DSM 44701T), isolated from a smear-ripened cheese.</title>
        <authorList>
            <consortium name="US DOE Joint Genome Institute (JGI-PGF)"/>
            <person name="Walter F."/>
            <person name="Albersmeier A."/>
            <person name="Kalinowski J."/>
            <person name="Ruckert C."/>
        </authorList>
    </citation>
    <scope>NUCLEOTIDE SEQUENCE</scope>
    <source>
        <strain evidence="1">KCTC 23224</strain>
    </source>
</reference>
<dbReference type="Proteomes" id="UP000642809">
    <property type="component" value="Unassembled WGS sequence"/>
</dbReference>
<dbReference type="AlphaFoldDB" id="A0A8J3D0E5"/>
<evidence type="ECO:0000313" key="2">
    <source>
        <dbReference type="Proteomes" id="UP000642809"/>
    </source>
</evidence>
<protein>
    <submittedName>
        <fullName evidence="1">Uncharacterized protein</fullName>
    </submittedName>
</protein>
<evidence type="ECO:0000313" key="1">
    <source>
        <dbReference type="EMBL" id="GHB45089.1"/>
    </source>
</evidence>
<accession>A0A8J3D0E5</accession>
<name>A0A8J3D0E5_9BACT</name>
<organism evidence="1 2">
    <name type="scientific">Mongoliitalea lutea</name>
    <dbReference type="NCBI Taxonomy" id="849756"/>
    <lineage>
        <taxon>Bacteria</taxon>
        <taxon>Pseudomonadati</taxon>
        <taxon>Bacteroidota</taxon>
        <taxon>Cytophagia</taxon>
        <taxon>Cytophagales</taxon>
        <taxon>Cyclobacteriaceae</taxon>
        <taxon>Mongoliitalea</taxon>
    </lineage>
</organism>
<gene>
    <name evidence="1" type="ORF">GCM10008106_27550</name>
</gene>
<reference evidence="1" key="2">
    <citation type="submission" date="2020-09" db="EMBL/GenBank/DDBJ databases">
        <authorList>
            <person name="Sun Q."/>
            <person name="Kim S."/>
        </authorList>
    </citation>
    <scope>NUCLEOTIDE SEQUENCE</scope>
    <source>
        <strain evidence="1">KCTC 23224</strain>
    </source>
</reference>
<keyword evidence="2" id="KW-1185">Reference proteome</keyword>
<proteinExistence type="predicted"/>
<comment type="caution">
    <text evidence="1">The sequence shown here is derived from an EMBL/GenBank/DDBJ whole genome shotgun (WGS) entry which is preliminary data.</text>
</comment>
<sequence>MKAFGRDLLINGFYKSLAWEGLDGTIAFQLMKNMKLPPPLKSEYEKYNEAKMLIRALGSKSCSQ</sequence>